<dbReference type="CDD" id="cd00093">
    <property type="entry name" value="HTH_XRE"/>
    <property type="match status" value="1"/>
</dbReference>
<dbReference type="InterPro" id="IPR001387">
    <property type="entry name" value="Cro/C1-type_HTH"/>
</dbReference>
<organism evidence="2 3">
    <name type="scientific">Streptomyces albidoflavus</name>
    <dbReference type="NCBI Taxonomy" id="1886"/>
    <lineage>
        <taxon>Bacteria</taxon>
        <taxon>Bacillati</taxon>
        <taxon>Actinomycetota</taxon>
        <taxon>Actinomycetes</taxon>
        <taxon>Kitasatosporales</taxon>
        <taxon>Streptomycetaceae</taxon>
        <taxon>Streptomyces</taxon>
        <taxon>Streptomyces albidoflavus group</taxon>
    </lineage>
</organism>
<evidence type="ECO:0000313" key="2">
    <source>
        <dbReference type="EMBL" id="GHI44881.1"/>
    </source>
</evidence>
<reference evidence="2" key="1">
    <citation type="submission" date="2022-09" db="EMBL/GenBank/DDBJ databases">
        <title>Whole genome shotgun sequence of Streptomyces albidoflavus NBRC 12854.</title>
        <authorList>
            <person name="Komaki H."/>
            <person name="Tamura T."/>
        </authorList>
    </citation>
    <scope>NUCLEOTIDE SEQUENCE</scope>
    <source>
        <strain evidence="2">NBRC 12854</strain>
    </source>
</reference>
<name>A0AA37BVH2_9ACTN</name>
<dbReference type="Gene3D" id="1.10.260.40">
    <property type="entry name" value="lambda repressor-like DNA-binding domains"/>
    <property type="match status" value="1"/>
</dbReference>
<dbReference type="EMBL" id="BNDZ01000003">
    <property type="protein sequence ID" value="GHI44881.1"/>
    <property type="molecule type" value="Genomic_DNA"/>
</dbReference>
<dbReference type="PROSITE" id="PS50943">
    <property type="entry name" value="HTH_CROC1"/>
    <property type="match status" value="1"/>
</dbReference>
<dbReference type="Gene3D" id="3.30.450.180">
    <property type="match status" value="1"/>
</dbReference>
<evidence type="ECO:0000259" key="1">
    <source>
        <dbReference type="PROSITE" id="PS50943"/>
    </source>
</evidence>
<sequence>MDVRGGRFAGGEGGGESLPELLQSWRRRVNPDEIPGLTSPSRRAKGLTQRDVARLTGVSERWYGSLERGMEAKYSADFLDRLSSVLGLSRAERDALYLMAVGHPPVVAAVPEADAAAEMDEVLQRFLDGQAPDPAFVTDLAWNVIGYNEPLLDWFPWAAHQANQMRWAFLSPEAREQLVNWEQDWARSYLGQICYERARHPGHEALQQLERDILTSSPAARQMWDRREVVEHADGALRRLRLPHHRGREVGVRIMALRPMRSDRLRVIVLMEADFEPAET</sequence>
<dbReference type="Pfam" id="PF17765">
    <property type="entry name" value="MLTR_LBD"/>
    <property type="match status" value="1"/>
</dbReference>
<comment type="caution">
    <text evidence="2">The sequence shown here is derived from an EMBL/GenBank/DDBJ whole genome shotgun (WGS) entry which is preliminary data.</text>
</comment>
<feature type="domain" description="HTH cro/C1-type" evidence="1">
    <location>
        <begin position="42"/>
        <end position="93"/>
    </location>
</feature>
<dbReference type="PANTHER" id="PTHR35010:SF2">
    <property type="entry name" value="BLL4672 PROTEIN"/>
    <property type="match status" value="1"/>
</dbReference>
<accession>A0AA37BVH2</accession>
<dbReference type="PANTHER" id="PTHR35010">
    <property type="entry name" value="BLL4672 PROTEIN-RELATED"/>
    <property type="match status" value="1"/>
</dbReference>
<dbReference type="AlphaFoldDB" id="A0AA37BVH2"/>
<dbReference type="Pfam" id="PF13560">
    <property type="entry name" value="HTH_31"/>
    <property type="match status" value="1"/>
</dbReference>
<dbReference type="RefSeq" id="WP_129826093.1">
    <property type="nucleotide sequence ID" value="NZ_BNDZ01000003.1"/>
</dbReference>
<dbReference type="SMART" id="SM00530">
    <property type="entry name" value="HTH_XRE"/>
    <property type="match status" value="1"/>
</dbReference>
<dbReference type="InterPro" id="IPR010982">
    <property type="entry name" value="Lambda_DNA-bd_dom_sf"/>
</dbReference>
<dbReference type="Proteomes" id="UP001051844">
    <property type="component" value="Unassembled WGS sequence"/>
</dbReference>
<protein>
    <submittedName>
        <fullName evidence="2">Transcriptional regulator</fullName>
    </submittedName>
</protein>
<gene>
    <name evidence="2" type="ORF">ScoT_10550</name>
</gene>
<proteinExistence type="predicted"/>
<evidence type="ECO:0000313" key="3">
    <source>
        <dbReference type="Proteomes" id="UP001051844"/>
    </source>
</evidence>
<dbReference type="InterPro" id="IPR041413">
    <property type="entry name" value="MLTR_LBD"/>
</dbReference>
<dbReference type="SUPFAM" id="SSF47413">
    <property type="entry name" value="lambda repressor-like DNA-binding domains"/>
    <property type="match status" value="1"/>
</dbReference>
<dbReference type="GO" id="GO:0003677">
    <property type="term" value="F:DNA binding"/>
    <property type="evidence" value="ECO:0007669"/>
    <property type="project" value="InterPro"/>
</dbReference>